<dbReference type="AlphaFoldDB" id="A0A0F9PB85"/>
<keyword evidence="1" id="KW-0812">Transmembrane</keyword>
<keyword evidence="1" id="KW-0472">Membrane</keyword>
<evidence type="ECO:0000256" key="1">
    <source>
        <dbReference type="SAM" id="Phobius"/>
    </source>
</evidence>
<reference evidence="2" key="1">
    <citation type="journal article" date="2015" name="Nature">
        <title>Complex archaea that bridge the gap between prokaryotes and eukaryotes.</title>
        <authorList>
            <person name="Spang A."/>
            <person name="Saw J.H."/>
            <person name="Jorgensen S.L."/>
            <person name="Zaremba-Niedzwiedzka K."/>
            <person name="Martijn J."/>
            <person name="Lind A.E."/>
            <person name="van Eijk R."/>
            <person name="Schleper C."/>
            <person name="Guy L."/>
            <person name="Ettema T.J."/>
        </authorList>
    </citation>
    <scope>NUCLEOTIDE SEQUENCE</scope>
</reference>
<organism evidence="2">
    <name type="scientific">marine sediment metagenome</name>
    <dbReference type="NCBI Taxonomy" id="412755"/>
    <lineage>
        <taxon>unclassified sequences</taxon>
        <taxon>metagenomes</taxon>
        <taxon>ecological metagenomes</taxon>
    </lineage>
</organism>
<accession>A0A0F9PB85</accession>
<feature type="transmembrane region" description="Helical" evidence="1">
    <location>
        <begin position="6"/>
        <end position="27"/>
    </location>
</feature>
<proteinExistence type="predicted"/>
<keyword evidence="1" id="KW-1133">Transmembrane helix</keyword>
<dbReference type="EMBL" id="LAZR01005646">
    <property type="protein sequence ID" value="KKM98245.1"/>
    <property type="molecule type" value="Genomic_DNA"/>
</dbReference>
<protein>
    <submittedName>
        <fullName evidence="2">Uncharacterized protein</fullName>
    </submittedName>
</protein>
<name>A0A0F9PB85_9ZZZZ</name>
<gene>
    <name evidence="2" type="ORF">LCGC14_1159960</name>
</gene>
<comment type="caution">
    <text evidence="2">The sequence shown here is derived from an EMBL/GenBank/DDBJ whole genome shotgun (WGS) entry which is preliminary data.</text>
</comment>
<sequence length="46" mass="5452">MGYLWFYLMVGLWFLTGIHLKTGVFIYNIMDEDSYDTDDSSDLDLH</sequence>
<evidence type="ECO:0000313" key="2">
    <source>
        <dbReference type="EMBL" id="KKM98245.1"/>
    </source>
</evidence>